<dbReference type="GO" id="GO:0016491">
    <property type="term" value="F:oxidoreductase activity"/>
    <property type="evidence" value="ECO:0007669"/>
    <property type="project" value="UniProtKB-KW"/>
</dbReference>
<dbReference type="Pfam" id="PF08031">
    <property type="entry name" value="BBE"/>
    <property type="match status" value="1"/>
</dbReference>
<sequence>MTCLSVVKLAASEAIFVSQEHIMAFDLVNNLDRRHSTLQKGFNPRWPLDNVQGESSPNGANLIYLCYSPQDIIDAAAQALAAPNARITVRSGGHCYEGFVSNKMPDSPDEQLSILDIGQMNKIAYDAAGKIGSVLVPGLPYGYRFRLEAGCQNWETTVALYKMAEMALPSGSCYSVGLGGHICGGGYGLLSRKYGLVCDWLDGVDILVANATGSGLEPRHVSRDSTDPAELDLFAACCGAGGGQFGIITSYYFKTLPQAPKEVLWLALEWDWSTLTRPALERLLHAYQAWFAVNQAAPSTWGLATKLEMRHLNTGNVTLGIHYVDEDGGLDDLAPFDDFVNRMLAAAGVEATESLLPFHVVHQPRDTQQGRPVNSLHSAHEAARRLDWLYATQSLNGSGDNQRGRYKSAYQKGGFTPQVLEAIWKTLTRDDPDRHLTQSLIQIQSFGGRINAMDGPTLAQTSAGQRSSYLKWQPQCYWRHPSAAADQANANWIRGLFYDAFATGAPDAPEFEGCYINYPDLDMTYVRGNPANDKNPNWYGIFFPNTIIESRLRRTKQRWDPLNVFRNEMSVP</sequence>
<keyword evidence="8" id="KW-1185">Reference proteome</keyword>
<dbReference type="Pfam" id="PF01565">
    <property type="entry name" value="FAD_binding_4"/>
    <property type="match status" value="1"/>
</dbReference>
<dbReference type="PANTHER" id="PTHR42973:SF39">
    <property type="entry name" value="FAD-BINDING PCMH-TYPE DOMAIN-CONTAINING PROTEIN"/>
    <property type="match status" value="1"/>
</dbReference>
<evidence type="ECO:0000256" key="5">
    <source>
        <dbReference type="ARBA" id="ARBA00023002"/>
    </source>
</evidence>
<comment type="cofactor">
    <cofactor evidence="1">
        <name>FAD</name>
        <dbReference type="ChEBI" id="CHEBI:57692"/>
    </cofactor>
</comment>
<proteinExistence type="inferred from homology"/>
<organism evidence="7 8">
    <name type="scientific">Pseudomonas marginalis pv. marginalis</name>
    <dbReference type="NCBI Taxonomy" id="97473"/>
    <lineage>
        <taxon>Bacteria</taxon>
        <taxon>Pseudomonadati</taxon>
        <taxon>Pseudomonadota</taxon>
        <taxon>Gammaproteobacteria</taxon>
        <taxon>Pseudomonadales</taxon>
        <taxon>Pseudomonadaceae</taxon>
        <taxon>Pseudomonas</taxon>
    </lineage>
</organism>
<accession>A0A3M3ZYE7</accession>
<comment type="similarity">
    <text evidence="2">Belongs to the oxygen-dependent FAD-linked oxidoreductase family.</text>
</comment>
<keyword evidence="5" id="KW-0560">Oxidoreductase</keyword>
<keyword evidence="4" id="KW-0274">FAD</keyword>
<dbReference type="SUPFAM" id="SSF56176">
    <property type="entry name" value="FAD-binding/transporter-associated domain-like"/>
    <property type="match status" value="1"/>
</dbReference>
<dbReference type="Gene3D" id="3.30.465.10">
    <property type="match status" value="1"/>
</dbReference>
<reference evidence="7 8" key="1">
    <citation type="submission" date="2018-08" db="EMBL/GenBank/DDBJ databases">
        <title>Recombination of ecologically and evolutionarily significant loci maintains genetic cohesion in the Pseudomonas syringae species complex.</title>
        <authorList>
            <person name="Dillon M."/>
            <person name="Thakur S."/>
            <person name="Almeida R.N.D."/>
            <person name="Weir B.S."/>
            <person name="Guttman D.S."/>
        </authorList>
    </citation>
    <scope>NUCLEOTIDE SEQUENCE [LARGE SCALE GENOMIC DNA]</scope>
    <source>
        <strain evidence="7 8">ICMP 3555</strain>
    </source>
</reference>
<evidence type="ECO:0000256" key="2">
    <source>
        <dbReference type="ARBA" id="ARBA00005466"/>
    </source>
</evidence>
<dbReference type="AlphaFoldDB" id="A0A3M3ZYE7"/>
<keyword evidence="3" id="KW-0285">Flavoprotein</keyword>
<evidence type="ECO:0000313" key="8">
    <source>
        <dbReference type="Proteomes" id="UP000276587"/>
    </source>
</evidence>
<dbReference type="InterPro" id="IPR012951">
    <property type="entry name" value="BBE"/>
</dbReference>
<feature type="domain" description="FAD-binding PCMH-type" evidence="6">
    <location>
        <begin position="55"/>
        <end position="258"/>
    </location>
</feature>
<protein>
    <recommendedName>
        <fullName evidence="6">FAD-binding PCMH-type domain-containing protein</fullName>
    </recommendedName>
</protein>
<gene>
    <name evidence="7" type="ORF">ALQ29_05578</name>
</gene>
<dbReference type="PANTHER" id="PTHR42973">
    <property type="entry name" value="BINDING OXIDOREDUCTASE, PUTATIVE (AFU_ORTHOLOGUE AFUA_1G17690)-RELATED"/>
    <property type="match status" value="1"/>
</dbReference>
<dbReference type="GO" id="GO:0071949">
    <property type="term" value="F:FAD binding"/>
    <property type="evidence" value="ECO:0007669"/>
    <property type="project" value="InterPro"/>
</dbReference>
<dbReference type="EMBL" id="RBQF01000428">
    <property type="protein sequence ID" value="RMO99115.1"/>
    <property type="molecule type" value="Genomic_DNA"/>
</dbReference>
<dbReference type="PROSITE" id="PS51387">
    <property type="entry name" value="FAD_PCMH"/>
    <property type="match status" value="1"/>
</dbReference>
<evidence type="ECO:0000256" key="1">
    <source>
        <dbReference type="ARBA" id="ARBA00001974"/>
    </source>
</evidence>
<evidence type="ECO:0000256" key="4">
    <source>
        <dbReference type="ARBA" id="ARBA00022827"/>
    </source>
</evidence>
<name>A0A3M3ZYE7_PSEMA</name>
<dbReference type="InterPro" id="IPR006094">
    <property type="entry name" value="Oxid_FAD_bind_N"/>
</dbReference>
<evidence type="ECO:0000313" key="7">
    <source>
        <dbReference type="EMBL" id="RMO99115.1"/>
    </source>
</evidence>
<comment type="caution">
    <text evidence="7">The sequence shown here is derived from an EMBL/GenBank/DDBJ whole genome shotgun (WGS) entry which is preliminary data.</text>
</comment>
<dbReference type="Proteomes" id="UP000276587">
    <property type="component" value="Unassembled WGS sequence"/>
</dbReference>
<dbReference type="InterPro" id="IPR016166">
    <property type="entry name" value="FAD-bd_PCMH"/>
</dbReference>
<dbReference type="Gene3D" id="3.40.462.20">
    <property type="match status" value="1"/>
</dbReference>
<evidence type="ECO:0000259" key="6">
    <source>
        <dbReference type="PROSITE" id="PS51387"/>
    </source>
</evidence>
<dbReference type="InterPro" id="IPR050416">
    <property type="entry name" value="FAD-linked_Oxidoreductase"/>
</dbReference>
<dbReference type="InterPro" id="IPR036318">
    <property type="entry name" value="FAD-bd_PCMH-like_sf"/>
</dbReference>
<evidence type="ECO:0000256" key="3">
    <source>
        <dbReference type="ARBA" id="ARBA00022630"/>
    </source>
</evidence>
<dbReference type="InterPro" id="IPR016169">
    <property type="entry name" value="FAD-bd_PCMH_sub2"/>
</dbReference>